<evidence type="ECO:0000313" key="8">
    <source>
        <dbReference type="Proteomes" id="UP000238196"/>
    </source>
</evidence>
<dbReference type="Gene3D" id="3.40.50.720">
    <property type="entry name" value="NAD(P)-binding Rossmann-like Domain"/>
    <property type="match status" value="2"/>
</dbReference>
<keyword evidence="3" id="KW-0520">NAD</keyword>
<evidence type="ECO:0000259" key="5">
    <source>
        <dbReference type="Pfam" id="PF00389"/>
    </source>
</evidence>
<evidence type="ECO:0008006" key="9">
    <source>
        <dbReference type="Google" id="ProtNLM"/>
    </source>
</evidence>
<dbReference type="Pfam" id="PF00389">
    <property type="entry name" value="2-Hacid_dh"/>
    <property type="match status" value="1"/>
</dbReference>
<dbReference type="Pfam" id="PF02826">
    <property type="entry name" value="2-Hacid_dh_C"/>
    <property type="match status" value="1"/>
</dbReference>
<gene>
    <name evidence="7" type="ORF">C4K68_16420</name>
</gene>
<proteinExistence type="inferred from homology"/>
<accession>A0A2S5KN28</accession>
<dbReference type="PANTHER" id="PTHR43026">
    <property type="entry name" value="2-HYDROXYACID DEHYDROGENASE HOMOLOG 1-RELATED"/>
    <property type="match status" value="1"/>
</dbReference>
<name>A0A2S5KN28_9PROT</name>
<keyword evidence="2 4" id="KW-0560">Oxidoreductase</keyword>
<dbReference type="InterPro" id="IPR058205">
    <property type="entry name" value="D-LDH-like"/>
</dbReference>
<reference evidence="7 8" key="1">
    <citation type="submission" date="2018-02" db="EMBL/GenBank/DDBJ databases">
        <title>novel marine gammaproteobacteria from coastal saline agro ecosystem.</title>
        <authorList>
            <person name="Krishnan R."/>
            <person name="Ramesh Kumar N."/>
        </authorList>
    </citation>
    <scope>NUCLEOTIDE SEQUENCE [LARGE SCALE GENOMIC DNA]</scope>
    <source>
        <strain evidence="7 8">228</strain>
    </source>
</reference>
<evidence type="ECO:0000313" key="7">
    <source>
        <dbReference type="EMBL" id="PPC76221.1"/>
    </source>
</evidence>
<comment type="similarity">
    <text evidence="1 4">Belongs to the D-isomer specific 2-hydroxyacid dehydrogenase family.</text>
</comment>
<dbReference type="OrthoDB" id="9793626at2"/>
<dbReference type="Proteomes" id="UP000238196">
    <property type="component" value="Unassembled WGS sequence"/>
</dbReference>
<dbReference type="InterPro" id="IPR029752">
    <property type="entry name" value="D-isomer_DH_CS1"/>
</dbReference>
<evidence type="ECO:0000256" key="4">
    <source>
        <dbReference type="RuleBase" id="RU003719"/>
    </source>
</evidence>
<evidence type="ECO:0000256" key="3">
    <source>
        <dbReference type="ARBA" id="ARBA00023027"/>
    </source>
</evidence>
<dbReference type="PANTHER" id="PTHR43026:SF1">
    <property type="entry name" value="2-HYDROXYACID DEHYDROGENASE HOMOLOG 1-RELATED"/>
    <property type="match status" value="1"/>
</dbReference>
<dbReference type="GO" id="GO:0051287">
    <property type="term" value="F:NAD binding"/>
    <property type="evidence" value="ECO:0007669"/>
    <property type="project" value="InterPro"/>
</dbReference>
<protein>
    <recommendedName>
        <fullName evidence="9">Hydroxyacid dehydrogenase</fullName>
    </recommendedName>
</protein>
<organism evidence="7 8">
    <name type="scientific">Proteobacteria bacterium 228</name>
    <dbReference type="NCBI Taxonomy" id="2083153"/>
    <lineage>
        <taxon>Bacteria</taxon>
        <taxon>Pseudomonadati</taxon>
        <taxon>Pseudomonadota</taxon>
    </lineage>
</organism>
<dbReference type="PROSITE" id="PS00065">
    <property type="entry name" value="D_2_HYDROXYACID_DH_1"/>
    <property type="match status" value="1"/>
</dbReference>
<comment type="caution">
    <text evidence="7">The sequence shown here is derived from an EMBL/GenBank/DDBJ whole genome shotgun (WGS) entry which is preliminary data.</text>
</comment>
<dbReference type="PROSITE" id="PS00670">
    <property type="entry name" value="D_2_HYDROXYACID_DH_2"/>
    <property type="match status" value="1"/>
</dbReference>
<evidence type="ECO:0000259" key="6">
    <source>
        <dbReference type="Pfam" id="PF02826"/>
    </source>
</evidence>
<dbReference type="GO" id="GO:0008720">
    <property type="term" value="F:D-lactate dehydrogenase (NAD+) activity"/>
    <property type="evidence" value="ECO:0007669"/>
    <property type="project" value="TreeGrafter"/>
</dbReference>
<dbReference type="CDD" id="cd12183">
    <property type="entry name" value="LDH_like_2"/>
    <property type="match status" value="1"/>
</dbReference>
<dbReference type="InterPro" id="IPR006139">
    <property type="entry name" value="D-isomer_2_OHA_DH_cat_dom"/>
</dbReference>
<dbReference type="SUPFAM" id="SSF52283">
    <property type="entry name" value="Formate/glycerate dehydrogenase catalytic domain-like"/>
    <property type="match status" value="1"/>
</dbReference>
<dbReference type="InterPro" id="IPR006140">
    <property type="entry name" value="D-isomer_DH_NAD-bd"/>
</dbReference>
<dbReference type="PROSITE" id="PS00671">
    <property type="entry name" value="D_2_HYDROXYACID_DH_3"/>
    <property type="match status" value="1"/>
</dbReference>
<dbReference type="EMBL" id="PRLP01000055">
    <property type="protein sequence ID" value="PPC76221.1"/>
    <property type="molecule type" value="Genomic_DNA"/>
</dbReference>
<evidence type="ECO:0000256" key="1">
    <source>
        <dbReference type="ARBA" id="ARBA00005854"/>
    </source>
</evidence>
<evidence type="ECO:0000256" key="2">
    <source>
        <dbReference type="ARBA" id="ARBA00023002"/>
    </source>
</evidence>
<dbReference type="InterPro" id="IPR029753">
    <property type="entry name" value="D-isomer_DH_CS"/>
</dbReference>
<feature type="domain" description="D-isomer specific 2-hydroxyacid dehydrogenase NAD-binding" evidence="6">
    <location>
        <begin position="110"/>
        <end position="297"/>
    </location>
</feature>
<dbReference type="AlphaFoldDB" id="A0A2S5KN28"/>
<dbReference type="SUPFAM" id="SSF51735">
    <property type="entry name" value="NAD(P)-binding Rossmann-fold domains"/>
    <property type="match status" value="1"/>
</dbReference>
<dbReference type="InterPro" id="IPR036291">
    <property type="entry name" value="NAD(P)-bd_dom_sf"/>
</dbReference>
<feature type="domain" description="D-isomer specific 2-hydroxyacid dehydrogenase catalytic" evidence="5">
    <location>
        <begin position="3"/>
        <end position="328"/>
    </location>
</feature>
<sequence length="334" mass="36645">MRVAVFGSKPYDREFLTRANQGFQHELQFFKVRLNEETCELARGFAAVCVFVNDQLTEAVLTDLAAHGLQVIALRCAGFNNVDLLAAERLGVSVVRVPAYSPESVAEHCVGLMLTLNRKYHRAFQRVRDGNFALHGLLGFNFHGRTAGIVGLGRIGLATARILQGMGMRVLGHDKFPSAEAASLGIVQVALEQLYAEADVISLHCPLTLETHYLINADSLAQMRDGVMLINTSRGGLIDTSAVIAALKSGKIGYLGLDVYEQEGDLFFEDLSSEVIHDDQFERLLTFHNVLITGHQGFFTEEALHSIAETTLQNLADVEAGQPCLNRIGRDYLA</sequence>